<evidence type="ECO:0000256" key="2">
    <source>
        <dbReference type="ARBA" id="ARBA00023015"/>
    </source>
</evidence>
<organism evidence="6 7">
    <name type="scientific">Reticulibacter mediterranei</name>
    <dbReference type="NCBI Taxonomy" id="2778369"/>
    <lineage>
        <taxon>Bacteria</taxon>
        <taxon>Bacillati</taxon>
        <taxon>Chloroflexota</taxon>
        <taxon>Ktedonobacteria</taxon>
        <taxon>Ktedonobacterales</taxon>
        <taxon>Reticulibacteraceae</taxon>
        <taxon>Reticulibacter</taxon>
    </lineage>
</organism>
<keyword evidence="3" id="KW-0238">DNA-binding</keyword>
<sequence>MTTIYDIAKAAGVTATTVSNVLSGKGSVGAATKARVLKYVQELDYQPNLIARSLIKGRTGVIGLVVGDMNNPFYAETTAAVERLAYTAGLRVFTTTFSGEDQVGQKLLEDLILRQVDGILVTSGSWSEQQTIRSVSAMQLPIVYCFWEGTQPTSLLSIALDFKQGGFLAGQHLLSLGHRRVGVITCFDSEGNDAHGIRVAGLQTALSQHGLLLDSTLLLNGQSSMEGGKVAAYKLLTHPDPPTAIFATTDAMAIGAMTAAWELGLQIPRDLSVVGLDDISLAKYVVPSLTTITIDRVAVLSHAIKLLLDSIDGQQVTSPPPFSVSLVIRGSTGRCP</sequence>
<protein>
    <submittedName>
        <fullName evidence="6">LacI family transcriptional regulator</fullName>
    </submittedName>
</protein>
<keyword evidence="2" id="KW-0805">Transcription regulation</keyword>
<dbReference type="PROSITE" id="PS00356">
    <property type="entry name" value="HTH_LACI_1"/>
    <property type="match status" value="1"/>
</dbReference>
<dbReference type="GO" id="GO:0000976">
    <property type="term" value="F:transcription cis-regulatory region binding"/>
    <property type="evidence" value="ECO:0007669"/>
    <property type="project" value="TreeGrafter"/>
</dbReference>
<evidence type="ECO:0000259" key="5">
    <source>
        <dbReference type="PROSITE" id="PS50932"/>
    </source>
</evidence>
<dbReference type="InterPro" id="IPR046335">
    <property type="entry name" value="LacI/GalR-like_sensor"/>
</dbReference>
<dbReference type="InterPro" id="IPR028082">
    <property type="entry name" value="Peripla_BP_I"/>
</dbReference>
<evidence type="ECO:0000313" key="7">
    <source>
        <dbReference type="Proteomes" id="UP000597444"/>
    </source>
</evidence>
<dbReference type="SMART" id="SM00354">
    <property type="entry name" value="HTH_LACI"/>
    <property type="match status" value="1"/>
</dbReference>
<gene>
    <name evidence="6" type="ORF">KSF_054930</name>
</gene>
<evidence type="ECO:0000256" key="3">
    <source>
        <dbReference type="ARBA" id="ARBA00023125"/>
    </source>
</evidence>
<dbReference type="SUPFAM" id="SSF53822">
    <property type="entry name" value="Periplasmic binding protein-like I"/>
    <property type="match status" value="1"/>
</dbReference>
<feature type="domain" description="HTH lacI-type" evidence="5">
    <location>
        <begin position="2"/>
        <end position="56"/>
    </location>
</feature>
<name>A0A8J3IR96_9CHLR</name>
<dbReference type="SUPFAM" id="SSF47413">
    <property type="entry name" value="lambda repressor-like DNA-binding domains"/>
    <property type="match status" value="1"/>
</dbReference>
<dbReference type="InterPro" id="IPR010982">
    <property type="entry name" value="Lambda_DNA-bd_dom_sf"/>
</dbReference>
<dbReference type="Pfam" id="PF00356">
    <property type="entry name" value="LacI"/>
    <property type="match status" value="1"/>
</dbReference>
<proteinExistence type="predicted"/>
<evidence type="ECO:0000256" key="4">
    <source>
        <dbReference type="ARBA" id="ARBA00023163"/>
    </source>
</evidence>
<dbReference type="Proteomes" id="UP000597444">
    <property type="component" value="Unassembled WGS sequence"/>
</dbReference>
<dbReference type="PANTHER" id="PTHR30146:SF148">
    <property type="entry name" value="HTH-TYPE TRANSCRIPTIONAL REPRESSOR PURR-RELATED"/>
    <property type="match status" value="1"/>
</dbReference>
<dbReference type="RefSeq" id="WP_220206122.1">
    <property type="nucleotide sequence ID" value="NZ_BNJK01000001.1"/>
</dbReference>
<dbReference type="PANTHER" id="PTHR30146">
    <property type="entry name" value="LACI-RELATED TRANSCRIPTIONAL REPRESSOR"/>
    <property type="match status" value="1"/>
</dbReference>
<reference evidence="6" key="1">
    <citation type="submission" date="2020-10" db="EMBL/GenBank/DDBJ databases">
        <title>Taxonomic study of unclassified bacteria belonging to the class Ktedonobacteria.</title>
        <authorList>
            <person name="Yabe S."/>
            <person name="Wang C.M."/>
            <person name="Zheng Y."/>
            <person name="Sakai Y."/>
            <person name="Cavaletti L."/>
            <person name="Monciardini P."/>
            <person name="Donadio S."/>
        </authorList>
    </citation>
    <scope>NUCLEOTIDE SEQUENCE</scope>
    <source>
        <strain evidence="6">ID150040</strain>
    </source>
</reference>
<dbReference type="Gene3D" id="1.10.260.40">
    <property type="entry name" value="lambda repressor-like DNA-binding domains"/>
    <property type="match status" value="1"/>
</dbReference>
<comment type="caution">
    <text evidence="6">The sequence shown here is derived from an EMBL/GenBank/DDBJ whole genome shotgun (WGS) entry which is preliminary data.</text>
</comment>
<keyword evidence="7" id="KW-1185">Reference proteome</keyword>
<dbReference type="InterPro" id="IPR000843">
    <property type="entry name" value="HTH_LacI"/>
</dbReference>
<evidence type="ECO:0000313" key="6">
    <source>
        <dbReference type="EMBL" id="GHO95445.1"/>
    </source>
</evidence>
<keyword evidence="1" id="KW-0678">Repressor</keyword>
<evidence type="ECO:0000256" key="1">
    <source>
        <dbReference type="ARBA" id="ARBA00022491"/>
    </source>
</evidence>
<dbReference type="GO" id="GO:0003700">
    <property type="term" value="F:DNA-binding transcription factor activity"/>
    <property type="evidence" value="ECO:0007669"/>
    <property type="project" value="TreeGrafter"/>
</dbReference>
<dbReference type="AlphaFoldDB" id="A0A8J3IR96"/>
<dbReference type="CDD" id="cd01392">
    <property type="entry name" value="HTH_LacI"/>
    <property type="match status" value="1"/>
</dbReference>
<dbReference type="Gene3D" id="3.40.50.2300">
    <property type="match status" value="2"/>
</dbReference>
<dbReference type="Pfam" id="PF13377">
    <property type="entry name" value="Peripla_BP_3"/>
    <property type="match status" value="1"/>
</dbReference>
<dbReference type="PROSITE" id="PS50932">
    <property type="entry name" value="HTH_LACI_2"/>
    <property type="match status" value="1"/>
</dbReference>
<dbReference type="EMBL" id="BNJK01000001">
    <property type="protein sequence ID" value="GHO95445.1"/>
    <property type="molecule type" value="Genomic_DNA"/>
</dbReference>
<accession>A0A8J3IR96</accession>
<keyword evidence="4" id="KW-0804">Transcription</keyword>